<keyword evidence="3" id="KW-1185">Reference proteome</keyword>
<protein>
    <submittedName>
        <fullName evidence="2">Uncharacterized protein</fullName>
    </submittedName>
</protein>
<dbReference type="Proteomes" id="UP000054248">
    <property type="component" value="Unassembled WGS sequence"/>
</dbReference>
<dbReference type="EMBL" id="KN822983">
    <property type="protein sequence ID" value="KIO29419.1"/>
    <property type="molecule type" value="Genomic_DNA"/>
</dbReference>
<sequence length="360" mass="39871">MSQLCALPKASDDLLDDTVINEARYILEDMDPTTFHWGVYGQASGMTIQVDPFLKAAFEWAPERPGQAWLGRIITATDGDRRQLTRVAKLFFEEVLVPMRLRASERSHKFAPKPSIDDEVASPTSDTSPFSSPKMGQILESKLLIRDGHKCCITSYSPQRNQPSNSTTSLIATVLPPNDQLEVTHIFPLSLGDDHDDHENLLYDPCVFWEVLQNYAPSLNGEWLRGEGMQSPANSLILTHTIRKAFTNLELCLAPSNTQHTYAVKNYVRDPWLHRQINGLPNVTLRDHCDTDAIADIGLPDPRILSLHAALTFIMQTGGAGRALDRAVKDVKGLSCLTSDGSTDVRTLLLVVTAVPKTSV</sequence>
<evidence type="ECO:0000313" key="3">
    <source>
        <dbReference type="Proteomes" id="UP000054248"/>
    </source>
</evidence>
<dbReference type="STRING" id="1051891.A0A0C3QPT6"/>
<name>A0A0C3QPT6_9AGAM</name>
<dbReference type="OrthoDB" id="3163863at2759"/>
<reference evidence="2 3" key="1">
    <citation type="submission" date="2014-04" db="EMBL/GenBank/DDBJ databases">
        <authorList>
            <consortium name="DOE Joint Genome Institute"/>
            <person name="Kuo A."/>
            <person name="Girlanda M."/>
            <person name="Perotto S."/>
            <person name="Kohler A."/>
            <person name="Nagy L.G."/>
            <person name="Floudas D."/>
            <person name="Copeland A."/>
            <person name="Barry K.W."/>
            <person name="Cichocki N."/>
            <person name="Veneault-Fourrey C."/>
            <person name="LaButti K."/>
            <person name="Lindquist E.A."/>
            <person name="Lipzen A."/>
            <person name="Lundell T."/>
            <person name="Morin E."/>
            <person name="Murat C."/>
            <person name="Sun H."/>
            <person name="Tunlid A."/>
            <person name="Henrissat B."/>
            <person name="Grigoriev I.V."/>
            <person name="Hibbett D.S."/>
            <person name="Martin F."/>
            <person name="Nordberg H.P."/>
            <person name="Cantor M.N."/>
            <person name="Hua S.X."/>
        </authorList>
    </citation>
    <scope>NUCLEOTIDE SEQUENCE [LARGE SCALE GENOMIC DNA]</scope>
    <source>
        <strain evidence="2 3">MUT 4182</strain>
    </source>
</reference>
<dbReference type="AlphaFoldDB" id="A0A0C3QPT6"/>
<dbReference type="HOGENOM" id="CLU_065862_0_0_1"/>
<feature type="compositionally biased region" description="Low complexity" evidence="1">
    <location>
        <begin position="122"/>
        <end position="133"/>
    </location>
</feature>
<accession>A0A0C3QPT6</accession>
<feature type="region of interest" description="Disordered" evidence="1">
    <location>
        <begin position="107"/>
        <end position="134"/>
    </location>
</feature>
<evidence type="ECO:0000256" key="1">
    <source>
        <dbReference type="SAM" id="MobiDB-lite"/>
    </source>
</evidence>
<proteinExistence type="predicted"/>
<reference evidence="3" key="2">
    <citation type="submission" date="2015-01" db="EMBL/GenBank/DDBJ databases">
        <title>Evolutionary Origins and Diversification of the Mycorrhizal Mutualists.</title>
        <authorList>
            <consortium name="DOE Joint Genome Institute"/>
            <consortium name="Mycorrhizal Genomics Consortium"/>
            <person name="Kohler A."/>
            <person name="Kuo A."/>
            <person name="Nagy L.G."/>
            <person name="Floudas D."/>
            <person name="Copeland A."/>
            <person name="Barry K.W."/>
            <person name="Cichocki N."/>
            <person name="Veneault-Fourrey C."/>
            <person name="LaButti K."/>
            <person name="Lindquist E.A."/>
            <person name="Lipzen A."/>
            <person name="Lundell T."/>
            <person name="Morin E."/>
            <person name="Murat C."/>
            <person name="Riley R."/>
            <person name="Ohm R."/>
            <person name="Sun H."/>
            <person name="Tunlid A."/>
            <person name="Henrissat B."/>
            <person name="Grigoriev I.V."/>
            <person name="Hibbett D.S."/>
            <person name="Martin F."/>
        </authorList>
    </citation>
    <scope>NUCLEOTIDE SEQUENCE [LARGE SCALE GENOMIC DNA]</scope>
    <source>
        <strain evidence="3">MUT 4182</strain>
    </source>
</reference>
<organism evidence="2 3">
    <name type="scientific">Tulasnella calospora MUT 4182</name>
    <dbReference type="NCBI Taxonomy" id="1051891"/>
    <lineage>
        <taxon>Eukaryota</taxon>
        <taxon>Fungi</taxon>
        <taxon>Dikarya</taxon>
        <taxon>Basidiomycota</taxon>
        <taxon>Agaricomycotina</taxon>
        <taxon>Agaricomycetes</taxon>
        <taxon>Cantharellales</taxon>
        <taxon>Tulasnellaceae</taxon>
        <taxon>Tulasnella</taxon>
    </lineage>
</organism>
<evidence type="ECO:0000313" key="2">
    <source>
        <dbReference type="EMBL" id="KIO29419.1"/>
    </source>
</evidence>
<gene>
    <name evidence="2" type="ORF">M407DRAFT_242638</name>
</gene>